<dbReference type="InterPro" id="IPR011009">
    <property type="entry name" value="Kinase-like_dom_sf"/>
</dbReference>
<dbReference type="PROSITE" id="PS50011">
    <property type="entry name" value="PROTEIN_KINASE_DOM"/>
    <property type="match status" value="1"/>
</dbReference>
<evidence type="ECO:0000259" key="7">
    <source>
        <dbReference type="PROSITE" id="PS50011"/>
    </source>
</evidence>
<dbReference type="InterPro" id="IPR000719">
    <property type="entry name" value="Prot_kinase_dom"/>
</dbReference>
<dbReference type="GO" id="GO:0005524">
    <property type="term" value="F:ATP binding"/>
    <property type="evidence" value="ECO:0007669"/>
    <property type="project" value="UniProtKB-KW"/>
</dbReference>
<dbReference type="PANTHER" id="PTHR48016:SF8">
    <property type="entry name" value="MITOGEN-ACTIVATED PROTEIN KINASE KINASE KINASE 3"/>
    <property type="match status" value="1"/>
</dbReference>
<evidence type="ECO:0000256" key="2">
    <source>
        <dbReference type="ARBA" id="ARBA00022679"/>
    </source>
</evidence>
<feature type="compositionally biased region" description="Basic and acidic residues" evidence="6">
    <location>
        <begin position="252"/>
        <end position="262"/>
    </location>
</feature>
<sequence>MEKRKASGKRHIWHGLSWIQQMCAIKEVKVVADDRTSEECLKQLNQEITLLSQFSHPNIVRYYGSELGEETLSVYLEYVSGGSILKLLQDYGSFKEAVIQNFARQILSGLAYLHARNTVHRDIKGANILVDPNGEIKLADFGMAKHVRFDSPSSMDRGHPLPEPSVSPSVGNDHGVGFASGSDSGSSLSSSGSCDDHSRIDRSQFSSFRGGIGDSRHSPVSQSPVHSRVPTTSSSPLHPRSGGVNLDTPAGRLDEGKSEGHRLPLPPGSPNHLLPASPTRPSTLPIPRTCGIAEASTVNLSKWKKGRLLGRGTFGTVYLGFNRKSLCSVNFHIQTLFGIMGVNWEKRRSQFTWSMFLGVPFLNCCKTMDRLRRLLFKILLGKFYLAWPTCMQETPCIGILKEQIY</sequence>
<gene>
    <name evidence="8" type="ORF">CCAM_LOCUS42734</name>
</gene>
<dbReference type="AlphaFoldDB" id="A0A484NKS8"/>
<evidence type="ECO:0000256" key="1">
    <source>
        <dbReference type="ARBA" id="ARBA00006529"/>
    </source>
</evidence>
<evidence type="ECO:0000256" key="4">
    <source>
        <dbReference type="ARBA" id="ARBA00022777"/>
    </source>
</evidence>
<keyword evidence="3" id="KW-0547">Nucleotide-binding</keyword>
<evidence type="ECO:0000256" key="5">
    <source>
        <dbReference type="ARBA" id="ARBA00022840"/>
    </source>
</evidence>
<protein>
    <recommendedName>
        <fullName evidence="7">Protein kinase domain-containing protein</fullName>
    </recommendedName>
</protein>
<dbReference type="InterPro" id="IPR050538">
    <property type="entry name" value="MAP_kinase_kinase_kinase"/>
</dbReference>
<evidence type="ECO:0000313" key="8">
    <source>
        <dbReference type="EMBL" id="VFR00959.1"/>
    </source>
</evidence>
<dbReference type="GO" id="GO:0005737">
    <property type="term" value="C:cytoplasm"/>
    <property type="evidence" value="ECO:0007669"/>
    <property type="project" value="TreeGrafter"/>
</dbReference>
<evidence type="ECO:0000313" key="9">
    <source>
        <dbReference type="Proteomes" id="UP000595140"/>
    </source>
</evidence>
<dbReference type="Proteomes" id="UP000595140">
    <property type="component" value="Unassembled WGS sequence"/>
</dbReference>
<keyword evidence="4" id="KW-0418">Kinase</keyword>
<keyword evidence="9" id="KW-1185">Reference proteome</keyword>
<dbReference type="Gene3D" id="1.10.510.10">
    <property type="entry name" value="Transferase(Phosphotransferase) domain 1"/>
    <property type="match status" value="1"/>
</dbReference>
<dbReference type="SUPFAM" id="SSF56112">
    <property type="entry name" value="Protein kinase-like (PK-like)"/>
    <property type="match status" value="1"/>
</dbReference>
<dbReference type="OrthoDB" id="1728630at2759"/>
<dbReference type="Pfam" id="PF00069">
    <property type="entry name" value="Pkinase"/>
    <property type="match status" value="1"/>
</dbReference>
<dbReference type="SMART" id="SM00220">
    <property type="entry name" value="S_TKc"/>
    <property type="match status" value="1"/>
</dbReference>
<reference evidence="8 9" key="1">
    <citation type="submission" date="2018-04" db="EMBL/GenBank/DDBJ databases">
        <authorList>
            <person name="Vogel A."/>
        </authorList>
    </citation>
    <scope>NUCLEOTIDE SEQUENCE [LARGE SCALE GENOMIC DNA]</scope>
</reference>
<proteinExistence type="inferred from homology"/>
<evidence type="ECO:0000256" key="3">
    <source>
        <dbReference type="ARBA" id="ARBA00022741"/>
    </source>
</evidence>
<keyword evidence="2" id="KW-0808">Transferase</keyword>
<organism evidence="8 9">
    <name type="scientific">Cuscuta campestris</name>
    <dbReference type="NCBI Taxonomy" id="132261"/>
    <lineage>
        <taxon>Eukaryota</taxon>
        <taxon>Viridiplantae</taxon>
        <taxon>Streptophyta</taxon>
        <taxon>Embryophyta</taxon>
        <taxon>Tracheophyta</taxon>
        <taxon>Spermatophyta</taxon>
        <taxon>Magnoliopsida</taxon>
        <taxon>eudicotyledons</taxon>
        <taxon>Gunneridae</taxon>
        <taxon>Pentapetalae</taxon>
        <taxon>asterids</taxon>
        <taxon>lamiids</taxon>
        <taxon>Solanales</taxon>
        <taxon>Convolvulaceae</taxon>
        <taxon>Cuscuteae</taxon>
        <taxon>Cuscuta</taxon>
        <taxon>Cuscuta subgen. Grammica</taxon>
        <taxon>Cuscuta sect. Cleistogrammica</taxon>
    </lineage>
</organism>
<accession>A0A484NKS8</accession>
<evidence type="ECO:0000256" key="6">
    <source>
        <dbReference type="SAM" id="MobiDB-lite"/>
    </source>
</evidence>
<dbReference type="GO" id="GO:0004709">
    <property type="term" value="F:MAP kinase kinase kinase activity"/>
    <property type="evidence" value="ECO:0007669"/>
    <property type="project" value="TreeGrafter"/>
</dbReference>
<keyword evidence="5" id="KW-0067">ATP-binding</keyword>
<dbReference type="EMBL" id="OOIL02006718">
    <property type="protein sequence ID" value="VFR00959.1"/>
    <property type="molecule type" value="Genomic_DNA"/>
</dbReference>
<feature type="domain" description="Protein kinase" evidence="7">
    <location>
        <begin position="1"/>
        <end position="385"/>
    </location>
</feature>
<comment type="similarity">
    <text evidence="1">Belongs to the protein kinase superfamily. STE Ser/Thr protein kinase family. MAP kinase kinase kinase subfamily.</text>
</comment>
<feature type="region of interest" description="Disordered" evidence="6">
    <location>
        <begin position="150"/>
        <end position="280"/>
    </location>
</feature>
<feature type="compositionally biased region" description="Low complexity" evidence="6">
    <location>
        <begin position="180"/>
        <end position="193"/>
    </location>
</feature>
<feature type="compositionally biased region" description="Polar residues" evidence="6">
    <location>
        <begin position="218"/>
        <end position="236"/>
    </location>
</feature>
<dbReference type="PANTHER" id="PTHR48016">
    <property type="entry name" value="MAP KINASE KINASE KINASE SSK2-RELATED-RELATED"/>
    <property type="match status" value="1"/>
</dbReference>
<name>A0A484NKS8_9ASTE</name>